<reference evidence="13 14" key="1">
    <citation type="journal article" date="2018" name="IMA Fungus">
        <title>IMA Genome-F 10: Nine draft genome sequences of Claviceps purpurea s.lat., including C. arundinis, C. humidiphila, and C. cf. spartinae, pseudomolecules for the pitch canker pathogen Fusarium circinatum, draft genome of Davidsoniella eucalypti, Grosmannia galeiformis, Quambalaria eucalypti, and Teratosphaeria destructans.</title>
        <authorList>
            <person name="Wingfield B.D."/>
            <person name="Liu M."/>
            <person name="Nguyen H.D."/>
            <person name="Lane F.A."/>
            <person name="Morgan S.W."/>
            <person name="De Vos L."/>
            <person name="Wilken P.M."/>
            <person name="Duong T.A."/>
            <person name="Aylward J."/>
            <person name="Coetzee M.P."/>
            <person name="Dadej K."/>
            <person name="De Beer Z.W."/>
            <person name="Findlay W."/>
            <person name="Havenga M."/>
            <person name="Kolarik M."/>
            <person name="Menzies J.G."/>
            <person name="Naidoo K."/>
            <person name="Pochopski O."/>
            <person name="Shoukouhi P."/>
            <person name="Santana Q.C."/>
            <person name="Seifert K.A."/>
            <person name="Soal N."/>
            <person name="Steenkamp E.T."/>
            <person name="Tatham C.T."/>
            <person name="van der Nest M.A."/>
            <person name="Wingfield M.J."/>
        </authorList>
    </citation>
    <scope>NUCLEOTIDE SEQUENCE [LARGE SCALE GENOMIC DNA]</scope>
    <source>
        <strain evidence="13">CMW44962</strain>
    </source>
</reference>
<dbReference type="EMBL" id="RIBY02002067">
    <property type="protein sequence ID" value="KAH9825872.1"/>
    <property type="molecule type" value="Genomic_DNA"/>
</dbReference>
<evidence type="ECO:0000256" key="8">
    <source>
        <dbReference type="ARBA" id="ARBA00023306"/>
    </source>
</evidence>
<name>A0A9W7SNQ1_9PEZI</name>
<gene>
    <name evidence="13" type="ORF">Tdes44962_MAKER03946</name>
</gene>
<evidence type="ECO:0000256" key="2">
    <source>
        <dbReference type="ARBA" id="ARBA00005816"/>
    </source>
</evidence>
<feature type="domain" description="N-acetyltransferase ESCO zinc-finger" evidence="11">
    <location>
        <begin position="104"/>
        <end position="141"/>
    </location>
</feature>
<dbReference type="AlphaFoldDB" id="A0A9W7SNQ1"/>
<keyword evidence="9" id="KW-0012">Acyltransferase</keyword>
<protein>
    <submittedName>
        <fullName evidence="13">Zinc-finger of acetyl-transferase ESCO</fullName>
    </submittedName>
</protein>
<evidence type="ECO:0000256" key="10">
    <source>
        <dbReference type="SAM" id="MobiDB-lite"/>
    </source>
</evidence>
<accession>A0A9W7SNQ1</accession>
<comment type="similarity">
    <text evidence="2">Belongs to the acetyltransferase family. ECO subfamily.</text>
</comment>
<dbReference type="PANTHER" id="PTHR45884:SF2">
    <property type="entry name" value="N-ACETYLTRANSFERASE ECO"/>
    <property type="match status" value="1"/>
</dbReference>
<evidence type="ECO:0000259" key="12">
    <source>
        <dbReference type="Pfam" id="PF13880"/>
    </source>
</evidence>
<keyword evidence="3" id="KW-0808">Transferase</keyword>
<organism evidence="13 14">
    <name type="scientific">Teratosphaeria destructans</name>
    <dbReference type="NCBI Taxonomy" id="418781"/>
    <lineage>
        <taxon>Eukaryota</taxon>
        <taxon>Fungi</taxon>
        <taxon>Dikarya</taxon>
        <taxon>Ascomycota</taxon>
        <taxon>Pezizomycotina</taxon>
        <taxon>Dothideomycetes</taxon>
        <taxon>Dothideomycetidae</taxon>
        <taxon>Mycosphaerellales</taxon>
        <taxon>Teratosphaeriaceae</taxon>
        <taxon>Teratosphaeria</taxon>
    </lineage>
</organism>
<dbReference type="GO" id="GO:0007064">
    <property type="term" value="P:mitotic sister chromatid cohesion"/>
    <property type="evidence" value="ECO:0007669"/>
    <property type="project" value="TreeGrafter"/>
</dbReference>
<dbReference type="GO" id="GO:0005634">
    <property type="term" value="C:nucleus"/>
    <property type="evidence" value="ECO:0007669"/>
    <property type="project" value="UniProtKB-SubCell"/>
</dbReference>
<keyword evidence="4" id="KW-0479">Metal-binding</keyword>
<dbReference type="GO" id="GO:0061733">
    <property type="term" value="F:protein-lysine-acetyltransferase activity"/>
    <property type="evidence" value="ECO:0007669"/>
    <property type="project" value="TreeGrafter"/>
</dbReference>
<feature type="region of interest" description="Disordered" evidence="10">
    <location>
        <begin position="377"/>
        <end position="399"/>
    </location>
</feature>
<feature type="compositionally biased region" description="Polar residues" evidence="10">
    <location>
        <begin position="92"/>
        <end position="101"/>
    </location>
</feature>
<feature type="region of interest" description="Disordered" evidence="10">
    <location>
        <begin position="1"/>
        <end position="101"/>
    </location>
</feature>
<evidence type="ECO:0000256" key="7">
    <source>
        <dbReference type="ARBA" id="ARBA00023242"/>
    </source>
</evidence>
<keyword evidence="7" id="KW-0539">Nucleus</keyword>
<sequence length="399" mass="44110">MLTSENTAPTSSPRRHKPLFSSDAPLRPSSPPSSPPGFPWEYQQPSNPSSHQTDSSLTGVKNAFSIMAGGKRKALDSVSDNVRPVKRAASKPTGTKNKSKSFTQMQISLGQKVQKTCAQCGMEYNVSSTEDRKLHDKYHKQNTDGCDVGKDFVKNAREGSVLKGTKDGDSICAVDCDDKPGRKKRAQAALDIVQRELGAVPIPGKELWSVQEHNDGRPRFRVYMYIRRTKCIGVLLAEGMDGREAYKVVEPIDSIIETAEAKQTLQTSATEESEAAVEIKATLEDRPIAISGIINVARLGISRIWTSPEHRSQNIATRLLDAAVEHHNRCVEERKIVAAAKESENKQQEVDAVKSLNLEEVEKVRSKEDVAFSHPRPWERCWRGNGPGSFPQARKGKPE</sequence>
<feature type="compositionally biased region" description="Pro residues" evidence="10">
    <location>
        <begin position="28"/>
        <end position="38"/>
    </location>
</feature>
<evidence type="ECO:0000313" key="14">
    <source>
        <dbReference type="Proteomes" id="UP001138500"/>
    </source>
</evidence>
<dbReference type="Pfam" id="PF13880">
    <property type="entry name" value="Acetyltransf_13"/>
    <property type="match status" value="1"/>
</dbReference>
<dbReference type="SUPFAM" id="SSF55729">
    <property type="entry name" value="Acyl-CoA N-acyltransferases (Nat)"/>
    <property type="match status" value="1"/>
</dbReference>
<evidence type="ECO:0000256" key="9">
    <source>
        <dbReference type="ARBA" id="ARBA00023315"/>
    </source>
</evidence>
<evidence type="ECO:0000256" key="6">
    <source>
        <dbReference type="ARBA" id="ARBA00022833"/>
    </source>
</evidence>
<keyword evidence="6" id="KW-0862">Zinc</keyword>
<evidence type="ECO:0000259" key="11">
    <source>
        <dbReference type="Pfam" id="PF13878"/>
    </source>
</evidence>
<feature type="domain" description="N-acetyltransferase ESCO acetyl-transferase" evidence="12">
    <location>
        <begin position="297"/>
        <end position="333"/>
    </location>
</feature>
<evidence type="ECO:0000256" key="1">
    <source>
        <dbReference type="ARBA" id="ARBA00004123"/>
    </source>
</evidence>
<dbReference type="Proteomes" id="UP001138500">
    <property type="component" value="Unassembled WGS sequence"/>
</dbReference>
<keyword evidence="5 13" id="KW-0863">Zinc-finger</keyword>
<reference evidence="13 14" key="2">
    <citation type="journal article" date="2021" name="Curr. Genet.">
        <title>Genetic response to nitrogen starvation in the aggressive Eucalyptus foliar pathogen Teratosphaeria destructans.</title>
        <authorList>
            <person name="Havenga M."/>
            <person name="Wingfield B.D."/>
            <person name="Wingfield M.J."/>
            <person name="Dreyer L.L."/>
            <person name="Roets F."/>
            <person name="Aylward J."/>
        </authorList>
    </citation>
    <scope>NUCLEOTIDE SEQUENCE [LARGE SCALE GENOMIC DNA]</scope>
    <source>
        <strain evidence="13">CMW44962</strain>
    </source>
</reference>
<dbReference type="InterPro" id="IPR028005">
    <property type="entry name" value="AcTrfase_ESCO_Znf_dom"/>
</dbReference>
<dbReference type="PANTHER" id="PTHR45884">
    <property type="entry name" value="N-ACETYLTRANSFERASE ECO"/>
    <property type="match status" value="1"/>
</dbReference>
<dbReference type="OrthoDB" id="428854at2759"/>
<feature type="compositionally biased region" description="Polar residues" evidence="10">
    <location>
        <begin position="43"/>
        <end position="59"/>
    </location>
</feature>
<dbReference type="Pfam" id="PF13878">
    <property type="entry name" value="zf-C2H2_3"/>
    <property type="match status" value="1"/>
</dbReference>
<evidence type="ECO:0000256" key="4">
    <source>
        <dbReference type="ARBA" id="ARBA00022723"/>
    </source>
</evidence>
<keyword evidence="8" id="KW-0131">Cell cycle</keyword>
<proteinExistence type="inferred from homology"/>
<comment type="subcellular location">
    <subcellularLocation>
        <location evidence="1">Nucleus</location>
    </subcellularLocation>
</comment>
<comment type="caution">
    <text evidence="13">The sequence shown here is derived from an EMBL/GenBank/DDBJ whole genome shotgun (WGS) entry which is preliminary data.</text>
</comment>
<dbReference type="GO" id="GO:0000785">
    <property type="term" value="C:chromatin"/>
    <property type="evidence" value="ECO:0007669"/>
    <property type="project" value="TreeGrafter"/>
</dbReference>
<evidence type="ECO:0000256" key="3">
    <source>
        <dbReference type="ARBA" id="ARBA00022679"/>
    </source>
</evidence>
<dbReference type="CDD" id="cd04301">
    <property type="entry name" value="NAT_SF"/>
    <property type="match status" value="1"/>
</dbReference>
<dbReference type="InterPro" id="IPR028009">
    <property type="entry name" value="ESCO_Acetyltransf_dom"/>
</dbReference>
<dbReference type="GO" id="GO:0008270">
    <property type="term" value="F:zinc ion binding"/>
    <property type="evidence" value="ECO:0007669"/>
    <property type="project" value="UniProtKB-KW"/>
</dbReference>
<evidence type="ECO:0000313" key="13">
    <source>
        <dbReference type="EMBL" id="KAH9825872.1"/>
    </source>
</evidence>
<dbReference type="InterPro" id="IPR016181">
    <property type="entry name" value="Acyl_CoA_acyltransferase"/>
</dbReference>
<keyword evidence="14" id="KW-1185">Reference proteome</keyword>
<feature type="compositionally biased region" description="Polar residues" evidence="10">
    <location>
        <begin position="1"/>
        <end position="12"/>
    </location>
</feature>
<evidence type="ECO:0000256" key="5">
    <source>
        <dbReference type="ARBA" id="ARBA00022771"/>
    </source>
</evidence>